<reference evidence="1 2" key="1">
    <citation type="journal article" date="2014" name="Agronomy (Basel)">
        <title>A Draft Genome Sequence for Ensete ventricosum, the Drought-Tolerant Tree Against Hunger.</title>
        <authorList>
            <person name="Harrison J."/>
            <person name="Moore K.A."/>
            <person name="Paszkiewicz K."/>
            <person name="Jones T."/>
            <person name="Grant M."/>
            <person name="Ambacheew D."/>
            <person name="Muzemil S."/>
            <person name="Studholme D.J."/>
        </authorList>
    </citation>
    <scope>NUCLEOTIDE SEQUENCE [LARGE SCALE GENOMIC DNA]</scope>
</reference>
<dbReference type="AlphaFoldDB" id="A0A426Y8H7"/>
<evidence type="ECO:0000313" key="2">
    <source>
        <dbReference type="Proteomes" id="UP000287651"/>
    </source>
</evidence>
<name>A0A426Y8H7_ENSVE</name>
<organism evidence="1 2">
    <name type="scientific">Ensete ventricosum</name>
    <name type="common">Abyssinian banana</name>
    <name type="synonym">Musa ensete</name>
    <dbReference type="NCBI Taxonomy" id="4639"/>
    <lineage>
        <taxon>Eukaryota</taxon>
        <taxon>Viridiplantae</taxon>
        <taxon>Streptophyta</taxon>
        <taxon>Embryophyta</taxon>
        <taxon>Tracheophyta</taxon>
        <taxon>Spermatophyta</taxon>
        <taxon>Magnoliopsida</taxon>
        <taxon>Liliopsida</taxon>
        <taxon>Zingiberales</taxon>
        <taxon>Musaceae</taxon>
        <taxon>Ensete</taxon>
    </lineage>
</organism>
<proteinExistence type="predicted"/>
<accession>A0A426Y8H7</accession>
<evidence type="ECO:0000313" key="1">
    <source>
        <dbReference type="EMBL" id="RRT48033.1"/>
    </source>
</evidence>
<protein>
    <submittedName>
        <fullName evidence="1">Uncharacterized protein</fullName>
    </submittedName>
</protein>
<dbReference type="Proteomes" id="UP000287651">
    <property type="component" value="Unassembled WGS sequence"/>
</dbReference>
<gene>
    <name evidence="1" type="ORF">B296_00053380</name>
</gene>
<sequence>MFLVISDVHGIVLAGYGWNTMGHHVRGNSAGNENLRSIYQLSWHSFDSIHINLDKNRRNLLHLCKHLRCYCFIRGAACTGNQRTNSRRDTGFDEFGFMVII</sequence>
<comment type="caution">
    <text evidence="1">The sequence shown here is derived from an EMBL/GenBank/DDBJ whole genome shotgun (WGS) entry which is preliminary data.</text>
</comment>
<dbReference type="EMBL" id="AMZH03014201">
    <property type="protein sequence ID" value="RRT48033.1"/>
    <property type="molecule type" value="Genomic_DNA"/>
</dbReference>